<dbReference type="AlphaFoldDB" id="A0A157T339"/>
<dbReference type="PATRIC" id="fig|2287.9.peg.1839"/>
<dbReference type="GeneID" id="1454616"/>
<sequence>MTNMLKIRAPNIFMKDYVGGAEYVTLNWLKRFKKIEYEIVPDVDLVYLDLCMNKKVQKDNILEIIDKLKLHVDNVVLDYYLDCKLHNNTDIFKKILDNEIILDMKIGTNVNISQFFNKHILEFINGRPVGYDFLYYSLKYSKKYIGILQHLGDIPISLKFYIYHFKELLNYLESLAELMYLLASVIREKTWVQALIHNKDKVHLLTPSRGAIKKAGLDKLNYTVIFPYVGLDSTILNYSCKNKDNYAVFFARPYRTKGILEAIKIFKLARKKGYLQRLYIIGGNINDITSKYNNKSDIVNLGRIKDKNEVYKILSKAQMNIYPSISDAFGITILESLAVYTPVIMYYNEANYEYFSKSKLVKIVKLFNKYEFLNKINEIINNNLEIDEYTYNLILSHLDWNKIVNNIEEHLLNIINDIK</sequence>
<keyword evidence="1 4" id="KW-0808">Transferase</keyword>
<proteinExistence type="predicted"/>
<reference evidence="4" key="2">
    <citation type="submission" date="2016-04" db="EMBL/GenBank/DDBJ databases">
        <authorList>
            <person name="Evans L.H."/>
            <person name="Alamgir A."/>
            <person name="Owens N."/>
            <person name="Weber N.D."/>
            <person name="Virtaneva K."/>
            <person name="Barbian K."/>
            <person name="Babar A."/>
            <person name="Rosenke K."/>
        </authorList>
    </citation>
    <scope>NUCLEOTIDE SEQUENCE</scope>
    <source>
        <strain evidence="4">P1</strain>
    </source>
</reference>
<dbReference type="PANTHER" id="PTHR46401">
    <property type="entry name" value="GLYCOSYLTRANSFERASE WBBK-RELATED"/>
    <property type="match status" value="1"/>
</dbReference>
<dbReference type="GO" id="GO:0016757">
    <property type="term" value="F:glycosyltransferase activity"/>
    <property type="evidence" value="ECO:0007669"/>
    <property type="project" value="InterPro"/>
</dbReference>
<evidence type="ECO:0000313" key="4">
    <source>
        <dbReference type="EMBL" id="SAI85308.1"/>
    </source>
</evidence>
<dbReference type="EMBL" id="LT549890">
    <property type="protein sequence ID" value="SAI85308.1"/>
    <property type="molecule type" value="Genomic_DNA"/>
</dbReference>
<evidence type="ECO:0000313" key="6">
    <source>
        <dbReference type="Proteomes" id="UP000594632"/>
    </source>
</evidence>
<name>A0A157T339_SACSO</name>
<dbReference type="Pfam" id="PF00534">
    <property type="entry name" value="Glycos_transf_1"/>
    <property type="match status" value="1"/>
</dbReference>
<gene>
    <name evidence="3" type="ORF">HFC64_01240</name>
    <name evidence="4" type="ORF">SSOP1_1754</name>
</gene>
<evidence type="ECO:0000313" key="3">
    <source>
        <dbReference type="EMBL" id="QPG48778.1"/>
    </source>
</evidence>
<organism evidence="4 5">
    <name type="scientific">Saccharolobus solfataricus</name>
    <name type="common">Sulfolobus solfataricus</name>
    <dbReference type="NCBI Taxonomy" id="2287"/>
    <lineage>
        <taxon>Archaea</taxon>
        <taxon>Thermoproteota</taxon>
        <taxon>Thermoprotei</taxon>
        <taxon>Sulfolobales</taxon>
        <taxon>Sulfolobaceae</taxon>
        <taxon>Saccharolobus</taxon>
    </lineage>
</organism>
<evidence type="ECO:0000313" key="5">
    <source>
        <dbReference type="Proteomes" id="UP000076770"/>
    </source>
</evidence>
<dbReference type="RefSeq" id="WP_010923524.1">
    <property type="nucleotide sequence ID" value="NZ_LT549890.1"/>
</dbReference>
<dbReference type="PANTHER" id="PTHR46401:SF2">
    <property type="entry name" value="GLYCOSYLTRANSFERASE WBBK-RELATED"/>
    <property type="match status" value="1"/>
</dbReference>
<accession>A0A157T339</accession>
<dbReference type="GeneID" id="27427975"/>
<evidence type="ECO:0000259" key="2">
    <source>
        <dbReference type="Pfam" id="PF00534"/>
    </source>
</evidence>
<dbReference type="Gene3D" id="3.40.50.2000">
    <property type="entry name" value="Glycogen Phosphorylase B"/>
    <property type="match status" value="1"/>
</dbReference>
<dbReference type="Proteomes" id="UP000594632">
    <property type="component" value="Chromosome"/>
</dbReference>
<dbReference type="EMBL" id="CP050869">
    <property type="protein sequence ID" value="QPG48778.1"/>
    <property type="molecule type" value="Genomic_DNA"/>
</dbReference>
<dbReference type="InterPro" id="IPR001296">
    <property type="entry name" value="Glyco_trans_1"/>
</dbReference>
<reference evidence="5" key="1">
    <citation type="submission" date="2016-04" db="EMBL/GenBank/DDBJ databases">
        <authorList>
            <person name="Shah S.A."/>
            <person name="Garrett R.A."/>
        </authorList>
    </citation>
    <scope>NUCLEOTIDE SEQUENCE [LARGE SCALE GENOMIC DNA]</scope>
    <source>
        <strain evidence="5">ATCC 35091 / DSM 1616 / JCM 8930 / NBRC 15331 / P1</strain>
    </source>
</reference>
<reference evidence="3 6" key="3">
    <citation type="journal article" date="2020" name="Nat. Commun.">
        <title>The structures of two archaeal type IV pili illuminate evolutionary relationships.</title>
        <authorList>
            <person name="Wang F."/>
            <person name="Baquero D.P."/>
            <person name="Su Z."/>
            <person name="Beltran L.C."/>
            <person name="Prangishvili D."/>
            <person name="Krupovic M."/>
            <person name="Egelman E.H."/>
        </authorList>
    </citation>
    <scope>NUCLEOTIDE SEQUENCE [LARGE SCALE GENOMIC DNA]</scope>
    <source>
        <strain evidence="3 6">POZ149</strain>
    </source>
</reference>
<dbReference type="SUPFAM" id="SSF53756">
    <property type="entry name" value="UDP-Glycosyltransferase/glycogen phosphorylase"/>
    <property type="match status" value="1"/>
</dbReference>
<feature type="domain" description="Glycosyl transferase family 1" evidence="2">
    <location>
        <begin position="241"/>
        <end position="383"/>
    </location>
</feature>
<protein>
    <submittedName>
        <fullName evidence="4">Glycosyltransferase</fullName>
    </submittedName>
</protein>
<dbReference type="OrthoDB" id="132546at2157"/>
<evidence type="ECO:0000256" key="1">
    <source>
        <dbReference type="ARBA" id="ARBA00022679"/>
    </source>
</evidence>
<dbReference type="Proteomes" id="UP000076770">
    <property type="component" value="Chromosome i"/>
</dbReference>